<protein>
    <recommendedName>
        <fullName evidence="3">argininosuccinate lyase</fullName>
        <ecNumber evidence="3">4.3.2.1</ecNumber>
    </recommendedName>
</protein>
<keyword evidence="7" id="KW-1185">Reference proteome</keyword>
<evidence type="ECO:0000259" key="5">
    <source>
        <dbReference type="Pfam" id="PF00206"/>
    </source>
</evidence>
<name>A0ABY7VQP8_9BACT</name>
<accession>A0ABY7VQP8</accession>
<reference evidence="6 7" key="1">
    <citation type="submission" date="2023-02" db="EMBL/GenBank/DDBJ databases">
        <title>Genome sequence of Lentisphaera profundi SAORIC-696.</title>
        <authorList>
            <person name="Kim e."/>
            <person name="Cho J.-C."/>
            <person name="Choi A."/>
            <person name="Kang I."/>
        </authorList>
    </citation>
    <scope>NUCLEOTIDE SEQUENCE [LARGE SCALE GENOMIC DNA]</scope>
    <source>
        <strain evidence="6 7">SAORIC-696</strain>
    </source>
</reference>
<dbReference type="PRINTS" id="PR00145">
    <property type="entry name" value="ARGSUCLYASE"/>
</dbReference>
<evidence type="ECO:0000313" key="6">
    <source>
        <dbReference type="EMBL" id="WDE96034.1"/>
    </source>
</evidence>
<keyword evidence="4" id="KW-0055">Arginine biosynthesis</keyword>
<keyword evidence="6" id="KW-0456">Lyase</keyword>
<dbReference type="PRINTS" id="PR00149">
    <property type="entry name" value="FUMRATELYASE"/>
</dbReference>
<dbReference type="EMBL" id="CP117811">
    <property type="protein sequence ID" value="WDE96034.1"/>
    <property type="molecule type" value="Genomic_DNA"/>
</dbReference>
<dbReference type="PROSITE" id="PS00163">
    <property type="entry name" value="FUMARATE_LYASES"/>
    <property type="match status" value="1"/>
</dbReference>
<evidence type="ECO:0000256" key="2">
    <source>
        <dbReference type="ARBA" id="ARBA00004941"/>
    </source>
</evidence>
<evidence type="ECO:0000256" key="4">
    <source>
        <dbReference type="ARBA" id="ARBA00022571"/>
    </source>
</evidence>
<dbReference type="SUPFAM" id="SSF48557">
    <property type="entry name" value="L-aspartase-like"/>
    <property type="match status" value="1"/>
</dbReference>
<evidence type="ECO:0000313" key="7">
    <source>
        <dbReference type="Proteomes" id="UP001214250"/>
    </source>
</evidence>
<dbReference type="Pfam" id="PF00206">
    <property type="entry name" value="Lyase_1"/>
    <property type="match status" value="1"/>
</dbReference>
<dbReference type="InterPro" id="IPR024083">
    <property type="entry name" value="Fumarase/histidase_N"/>
</dbReference>
<sequence>MAIWSTSANDEGFNSRLHEICFKTNLDYDNKLLPWDIIALISHGRMLEKCKLITSADAKLIEIHLQEMKIEALEGTLKMLPEMEDCHSLIEDELIKRAGDAGKQLYMARSRNDQVVSATRLFGKNKLIAIKATLKDFIDELLKFAKKYEITPMPGYTHTQRAMPSSIGLWASSFAEILINQKETIDAAISLNDVNVLGSAAGYGTAFPIDREFVTRDLGLARTQVNSLSCQLSRGQVECQTLQALWGTMFVINRLANDMVWMTSAEFDFFDVNKSCTTGSSIMPNKKNLDPCEIIRSRYHLFTGQISQAQGVISNLFSGYNSDYQETKGVFMEGLTLVEESLEAMGIIISNTDIKEERLLSFFSKDIYATDLVNRQVLAGKTFRDAYIEVKQSLDSVALEDPYENIKGKTHLGAPGNPGVDILIERLSDFI</sequence>
<dbReference type="InterPro" id="IPR020557">
    <property type="entry name" value="Fumarate_lyase_CS"/>
</dbReference>
<dbReference type="InterPro" id="IPR022761">
    <property type="entry name" value="Fumarate_lyase_N"/>
</dbReference>
<dbReference type="RefSeq" id="WP_274149995.1">
    <property type="nucleotide sequence ID" value="NZ_CP117811.1"/>
</dbReference>
<comment type="pathway">
    <text evidence="2">Amino-acid biosynthesis; L-arginine biosynthesis; L-arginine from L-ornithine and carbamoyl phosphate: step 3/3.</text>
</comment>
<dbReference type="PANTHER" id="PTHR43814">
    <property type="entry name" value="ARGININOSUCCINATE LYASE"/>
    <property type="match status" value="1"/>
</dbReference>
<gene>
    <name evidence="6" type="ORF">PQO03_09940</name>
</gene>
<evidence type="ECO:0000256" key="1">
    <source>
        <dbReference type="ARBA" id="ARBA00000985"/>
    </source>
</evidence>
<dbReference type="GO" id="GO:0016829">
    <property type="term" value="F:lyase activity"/>
    <property type="evidence" value="ECO:0007669"/>
    <property type="project" value="UniProtKB-KW"/>
</dbReference>
<dbReference type="EC" id="4.3.2.1" evidence="3"/>
<dbReference type="InterPro" id="IPR008948">
    <property type="entry name" value="L-Aspartase-like"/>
</dbReference>
<organism evidence="6 7">
    <name type="scientific">Lentisphaera profundi</name>
    <dbReference type="NCBI Taxonomy" id="1658616"/>
    <lineage>
        <taxon>Bacteria</taxon>
        <taxon>Pseudomonadati</taxon>
        <taxon>Lentisphaerota</taxon>
        <taxon>Lentisphaeria</taxon>
        <taxon>Lentisphaerales</taxon>
        <taxon>Lentisphaeraceae</taxon>
        <taxon>Lentisphaera</taxon>
    </lineage>
</organism>
<proteinExistence type="predicted"/>
<dbReference type="PANTHER" id="PTHR43814:SF1">
    <property type="entry name" value="ARGININOSUCCINATE LYASE"/>
    <property type="match status" value="1"/>
</dbReference>
<evidence type="ECO:0000256" key="3">
    <source>
        <dbReference type="ARBA" id="ARBA00012338"/>
    </source>
</evidence>
<dbReference type="InterPro" id="IPR009049">
    <property type="entry name" value="Argininosuccinate_lyase"/>
</dbReference>
<dbReference type="Proteomes" id="UP001214250">
    <property type="component" value="Chromosome 1"/>
</dbReference>
<keyword evidence="4" id="KW-0028">Amino-acid biosynthesis</keyword>
<feature type="domain" description="Fumarate lyase N-terminal" evidence="5">
    <location>
        <begin position="53"/>
        <end position="296"/>
    </location>
</feature>
<dbReference type="Gene3D" id="1.10.275.10">
    <property type="entry name" value="Fumarase/aspartase (N-terminal domain)"/>
    <property type="match status" value="1"/>
</dbReference>
<dbReference type="InterPro" id="IPR000362">
    <property type="entry name" value="Fumarate_lyase_fam"/>
</dbReference>
<comment type="catalytic activity">
    <reaction evidence="1">
        <text>2-(N(omega)-L-arginino)succinate = fumarate + L-arginine</text>
        <dbReference type="Rhea" id="RHEA:24020"/>
        <dbReference type="ChEBI" id="CHEBI:29806"/>
        <dbReference type="ChEBI" id="CHEBI:32682"/>
        <dbReference type="ChEBI" id="CHEBI:57472"/>
        <dbReference type="EC" id="4.3.2.1"/>
    </reaction>
</comment>
<dbReference type="Gene3D" id="1.20.200.10">
    <property type="entry name" value="Fumarase/aspartase (Central domain)"/>
    <property type="match status" value="1"/>
</dbReference>
<dbReference type="Gene3D" id="1.10.40.30">
    <property type="entry name" value="Fumarase/aspartase (C-terminal domain)"/>
    <property type="match status" value="1"/>
</dbReference>